<evidence type="ECO:0000313" key="3">
    <source>
        <dbReference type="Proteomes" id="UP001586593"/>
    </source>
</evidence>
<dbReference type="InterPro" id="IPR017926">
    <property type="entry name" value="GATASE"/>
</dbReference>
<dbReference type="PANTHER" id="PTHR42695:SF5">
    <property type="entry name" value="GLUTAMINE AMIDOTRANSFERASE YLR126C-RELATED"/>
    <property type="match status" value="1"/>
</dbReference>
<dbReference type="PANTHER" id="PTHR42695">
    <property type="entry name" value="GLUTAMINE AMIDOTRANSFERASE YLR126C-RELATED"/>
    <property type="match status" value="1"/>
</dbReference>
<dbReference type="PROSITE" id="PS51273">
    <property type="entry name" value="GATASE_TYPE_1"/>
    <property type="match status" value="1"/>
</dbReference>
<name>A0ABR3WH03_9PEZI</name>
<feature type="domain" description="Glutamine amidotransferase" evidence="1">
    <location>
        <begin position="2"/>
        <end position="109"/>
    </location>
</feature>
<dbReference type="InterPro" id="IPR029062">
    <property type="entry name" value="Class_I_gatase-like"/>
</dbReference>
<accession>A0ABR3WH03</accession>
<comment type="caution">
    <text evidence="2">The sequence shown here is derived from an EMBL/GenBank/DDBJ whole genome shotgun (WGS) entry which is preliminary data.</text>
</comment>
<reference evidence="2 3" key="1">
    <citation type="journal article" date="2024" name="Commun. Biol.">
        <title>Comparative genomic analysis of thermophilic fungi reveals convergent evolutionary adaptations and gene losses.</title>
        <authorList>
            <person name="Steindorff A.S."/>
            <person name="Aguilar-Pontes M.V."/>
            <person name="Robinson A.J."/>
            <person name="Andreopoulos B."/>
            <person name="LaButti K."/>
            <person name="Kuo A."/>
            <person name="Mondo S."/>
            <person name="Riley R."/>
            <person name="Otillar R."/>
            <person name="Haridas S."/>
            <person name="Lipzen A."/>
            <person name="Grimwood J."/>
            <person name="Schmutz J."/>
            <person name="Clum A."/>
            <person name="Reid I.D."/>
            <person name="Moisan M.C."/>
            <person name="Butler G."/>
            <person name="Nguyen T.T.M."/>
            <person name="Dewar K."/>
            <person name="Conant G."/>
            <person name="Drula E."/>
            <person name="Henrissat B."/>
            <person name="Hansel C."/>
            <person name="Singer S."/>
            <person name="Hutchinson M.I."/>
            <person name="de Vries R.P."/>
            <person name="Natvig D.O."/>
            <person name="Powell A.J."/>
            <person name="Tsang A."/>
            <person name="Grigoriev I.V."/>
        </authorList>
    </citation>
    <scope>NUCLEOTIDE SEQUENCE [LARGE SCALE GENOMIC DNA]</scope>
    <source>
        <strain evidence="2 3">ATCC 24622</strain>
    </source>
</reference>
<dbReference type="Proteomes" id="UP001586593">
    <property type="component" value="Unassembled WGS sequence"/>
</dbReference>
<dbReference type="InterPro" id="IPR044992">
    <property type="entry name" value="ChyE-like"/>
</dbReference>
<dbReference type="Pfam" id="PF00117">
    <property type="entry name" value="GATase"/>
    <property type="match status" value="1"/>
</dbReference>
<evidence type="ECO:0000259" key="1">
    <source>
        <dbReference type="Pfam" id="PF00117"/>
    </source>
</evidence>
<dbReference type="SUPFAM" id="SSF52317">
    <property type="entry name" value="Class I glutamine amidotransferase-like"/>
    <property type="match status" value="1"/>
</dbReference>
<keyword evidence="3" id="KW-1185">Reference proteome</keyword>
<protein>
    <recommendedName>
        <fullName evidence="1">Glutamine amidotransferase domain-containing protein</fullName>
    </recommendedName>
</protein>
<organism evidence="2 3">
    <name type="scientific">Phialemonium thermophilum</name>
    <dbReference type="NCBI Taxonomy" id="223376"/>
    <lineage>
        <taxon>Eukaryota</taxon>
        <taxon>Fungi</taxon>
        <taxon>Dikarya</taxon>
        <taxon>Ascomycota</taxon>
        <taxon>Pezizomycotina</taxon>
        <taxon>Sordariomycetes</taxon>
        <taxon>Sordariomycetidae</taxon>
        <taxon>Cephalothecales</taxon>
        <taxon>Cephalothecaceae</taxon>
        <taxon>Phialemonium</taxon>
    </lineage>
</organism>
<evidence type="ECO:0000313" key="2">
    <source>
        <dbReference type="EMBL" id="KAL1861583.1"/>
    </source>
</evidence>
<proteinExistence type="predicted"/>
<dbReference type="EMBL" id="JAZHXJ010000420">
    <property type="protein sequence ID" value="KAL1861583.1"/>
    <property type="molecule type" value="Genomic_DNA"/>
</dbReference>
<dbReference type="Gene3D" id="3.40.50.880">
    <property type="match status" value="1"/>
</dbReference>
<sequence length="154" mass="17250">MCGICWGHQTIALVFGGEVVDMAMPELGVTEVTLTAAGERFFKPQQEALTTCATSPPTTLRVQQHHRREVSVAPPEFVHLAADNQIFLSPNNNILTIQSHPEKDAQTAKLRIGDVRRWFPEGVGTEDEVIKRMELPHDGLAIWERILRWALEEG</sequence>
<gene>
    <name evidence="2" type="ORF">VTK73DRAFT_7043</name>
</gene>